<dbReference type="RefSeq" id="XP_016593229.1">
    <property type="nucleotide sequence ID" value="XM_016747742.1"/>
</dbReference>
<gene>
    <name evidence="5" type="ORF">PEX2_104730</name>
</gene>
<keyword evidence="2 5" id="KW-0378">Hydrolase</keyword>
<dbReference type="AlphaFoldDB" id="A0A0A2JBY3"/>
<dbReference type="EMBL" id="JQFZ01000372">
    <property type="protein sequence ID" value="KGO49840.1"/>
    <property type="molecule type" value="Genomic_DNA"/>
</dbReference>
<reference evidence="5 6" key="1">
    <citation type="journal article" date="2015" name="Mol. Plant Microbe Interact.">
        <title>Genome, transcriptome, and functional analyses of Penicillium expansum provide new insights into secondary metabolism and pathogenicity.</title>
        <authorList>
            <person name="Ballester A.R."/>
            <person name="Marcet-Houben M."/>
            <person name="Levin E."/>
            <person name="Sela N."/>
            <person name="Selma-Lazaro C."/>
            <person name="Carmona L."/>
            <person name="Wisniewski M."/>
            <person name="Droby S."/>
            <person name="Gonzalez-Candelas L."/>
            <person name="Gabaldon T."/>
        </authorList>
    </citation>
    <scope>NUCLEOTIDE SEQUENCE [LARGE SCALE GENOMIC DNA]</scope>
    <source>
        <strain evidence="5 6">MD-8</strain>
    </source>
</reference>
<evidence type="ECO:0000313" key="5">
    <source>
        <dbReference type="EMBL" id="KGO49840.1"/>
    </source>
</evidence>
<comment type="similarity">
    <text evidence="1">Belongs to the IUNH family.</text>
</comment>
<keyword evidence="6" id="KW-1185">Reference proteome</keyword>
<name>A0A0A2JBY3_PENEN</name>
<dbReference type="GO" id="GO:0005829">
    <property type="term" value="C:cytosol"/>
    <property type="evidence" value="ECO:0007669"/>
    <property type="project" value="TreeGrafter"/>
</dbReference>
<evidence type="ECO:0000313" key="6">
    <source>
        <dbReference type="Proteomes" id="UP000030143"/>
    </source>
</evidence>
<protein>
    <submittedName>
        <fullName evidence="5">Inosine/uridine-preferring nucleoside hydrolase</fullName>
    </submittedName>
</protein>
<dbReference type="GO" id="GO:0006152">
    <property type="term" value="P:purine nucleoside catabolic process"/>
    <property type="evidence" value="ECO:0007669"/>
    <property type="project" value="TreeGrafter"/>
</dbReference>
<dbReference type="GO" id="GO:0008477">
    <property type="term" value="F:purine nucleosidase activity"/>
    <property type="evidence" value="ECO:0007669"/>
    <property type="project" value="TreeGrafter"/>
</dbReference>
<evidence type="ECO:0000256" key="2">
    <source>
        <dbReference type="ARBA" id="ARBA00022801"/>
    </source>
</evidence>
<dbReference type="PANTHER" id="PTHR12304">
    <property type="entry name" value="INOSINE-URIDINE PREFERRING NUCLEOSIDE HYDROLASE"/>
    <property type="match status" value="1"/>
</dbReference>
<dbReference type="InterPro" id="IPR001910">
    <property type="entry name" value="Inosine/uridine_hydrolase_dom"/>
</dbReference>
<evidence type="ECO:0000256" key="3">
    <source>
        <dbReference type="ARBA" id="ARBA00023295"/>
    </source>
</evidence>
<dbReference type="Pfam" id="PF01156">
    <property type="entry name" value="IU_nuc_hydro"/>
    <property type="match status" value="1"/>
</dbReference>
<dbReference type="PhylomeDB" id="A0A0A2JBY3"/>
<dbReference type="SUPFAM" id="SSF53590">
    <property type="entry name" value="Nucleoside hydrolase"/>
    <property type="match status" value="1"/>
</dbReference>
<sequence>MAGQIPVWVDCDPGHDDAFAIILAAQHPAFNLLGVSTIHGNTSLKKTTINALSVLTALKRTEVPVYQGTPKPFCREHPQWGSDVHGESGIDGAEDLPKPAVGPRTDKHAVIAMRDALLAQPPNTAWLVLLGSFTNIALLMAMYPEVADYIKGLTIMGGSIGGGFTKAPPGHRTGEADRVGNSTLWAEFNAFCDPEASRAIFSNPRLNIKTTLIPLDVTHLVLIKEEVLDLMKNGPPGQKRNTEAKTRKIFTDLLKFFRGEYQRIHNLDGPLHDPIAVAVILEDEGVEKIDFDYNGGERFSIDLVLEGEQIGRTVATKLHTGEQGVRIPRGLNVPKFWRVLEGALSVSDKN</sequence>
<comment type="caution">
    <text evidence="5">The sequence shown here is derived from an EMBL/GenBank/DDBJ whole genome shotgun (WGS) entry which is preliminary data.</text>
</comment>
<evidence type="ECO:0000259" key="4">
    <source>
        <dbReference type="Pfam" id="PF01156"/>
    </source>
</evidence>
<dbReference type="GeneID" id="27683163"/>
<organism evidence="5 6">
    <name type="scientific">Penicillium expansum</name>
    <name type="common">Blue mold rot fungus</name>
    <dbReference type="NCBI Taxonomy" id="27334"/>
    <lineage>
        <taxon>Eukaryota</taxon>
        <taxon>Fungi</taxon>
        <taxon>Dikarya</taxon>
        <taxon>Ascomycota</taxon>
        <taxon>Pezizomycotina</taxon>
        <taxon>Eurotiomycetes</taxon>
        <taxon>Eurotiomycetidae</taxon>
        <taxon>Eurotiales</taxon>
        <taxon>Aspergillaceae</taxon>
        <taxon>Penicillium</taxon>
    </lineage>
</organism>
<evidence type="ECO:0000256" key="1">
    <source>
        <dbReference type="ARBA" id="ARBA00009176"/>
    </source>
</evidence>
<dbReference type="Gene3D" id="3.90.245.10">
    <property type="entry name" value="Ribonucleoside hydrolase-like"/>
    <property type="match status" value="1"/>
</dbReference>
<dbReference type="OrthoDB" id="432381at2759"/>
<dbReference type="VEuPathDB" id="FungiDB:PEXP_078250"/>
<dbReference type="InterPro" id="IPR036452">
    <property type="entry name" value="Ribo_hydro-like"/>
</dbReference>
<dbReference type="Proteomes" id="UP000030143">
    <property type="component" value="Unassembled WGS sequence"/>
</dbReference>
<dbReference type="CDD" id="cd02651">
    <property type="entry name" value="nuc_hydro_IU_UC_XIUA"/>
    <property type="match status" value="1"/>
</dbReference>
<proteinExistence type="inferred from homology"/>
<dbReference type="PANTHER" id="PTHR12304:SF4">
    <property type="entry name" value="URIDINE NUCLEOSIDASE"/>
    <property type="match status" value="1"/>
</dbReference>
<accession>A0A0A2JBY3</accession>
<feature type="domain" description="Inosine/uridine-preferring nucleoside hydrolase" evidence="4">
    <location>
        <begin position="7"/>
        <end position="338"/>
    </location>
</feature>
<dbReference type="HOGENOM" id="CLU_036838_2_0_1"/>
<dbReference type="STRING" id="27334.A0A0A2JBY3"/>
<dbReference type="InterPro" id="IPR023186">
    <property type="entry name" value="IUNH"/>
</dbReference>
<keyword evidence="3" id="KW-0326">Glycosidase</keyword>